<evidence type="ECO:0000313" key="2">
    <source>
        <dbReference type="EMBL" id="QJA98961.1"/>
    </source>
</evidence>
<sequence length="114" mass="12614">MDTLLKFAVDRLTMEPIYVVLLLCVAFSELGTYGRMLAQWKRDGVFPGGKEWEFSVARETGISVVAGVLLWLLDVAISVPEDWLQPVLYVGCMALGYAGVDALEALLNKYVPTE</sequence>
<accession>A0A6M3M776</accession>
<dbReference type="EMBL" id="MT143826">
    <property type="protein sequence ID" value="QJB03124.1"/>
    <property type="molecule type" value="Genomic_DNA"/>
</dbReference>
<evidence type="ECO:0000313" key="3">
    <source>
        <dbReference type="EMBL" id="QJB03124.1"/>
    </source>
</evidence>
<proteinExistence type="predicted"/>
<keyword evidence="1" id="KW-0812">Transmembrane</keyword>
<feature type="transmembrane region" description="Helical" evidence="1">
    <location>
        <begin position="17"/>
        <end position="38"/>
    </location>
</feature>
<protein>
    <submittedName>
        <fullName evidence="3">Uncharacterized protein</fullName>
    </submittedName>
</protein>
<keyword evidence="1" id="KW-1133">Transmembrane helix</keyword>
<dbReference type="AlphaFoldDB" id="A0A6M3M776"/>
<gene>
    <name evidence="2" type="ORF">MM171A01434_0005</name>
    <name evidence="3" type="ORF">MM171B00879_0002</name>
</gene>
<reference evidence="3" key="1">
    <citation type="submission" date="2020-03" db="EMBL/GenBank/DDBJ databases">
        <title>The deep terrestrial virosphere.</title>
        <authorList>
            <person name="Holmfeldt K."/>
            <person name="Nilsson E."/>
            <person name="Simone D."/>
            <person name="Lopez-Fernandez M."/>
            <person name="Wu X."/>
            <person name="de Brujin I."/>
            <person name="Lundin D."/>
            <person name="Andersson A."/>
            <person name="Bertilsson S."/>
            <person name="Dopson M."/>
        </authorList>
    </citation>
    <scope>NUCLEOTIDE SEQUENCE</scope>
    <source>
        <strain evidence="2">MM171A01434</strain>
        <strain evidence="3">MM171B00879</strain>
    </source>
</reference>
<evidence type="ECO:0000256" key="1">
    <source>
        <dbReference type="SAM" id="Phobius"/>
    </source>
</evidence>
<organism evidence="3">
    <name type="scientific">viral metagenome</name>
    <dbReference type="NCBI Taxonomy" id="1070528"/>
    <lineage>
        <taxon>unclassified sequences</taxon>
        <taxon>metagenomes</taxon>
        <taxon>organismal metagenomes</taxon>
    </lineage>
</organism>
<name>A0A6M3M776_9ZZZZ</name>
<dbReference type="EMBL" id="MT143620">
    <property type="protein sequence ID" value="QJA98961.1"/>
    <property type="molecule type" value="Genomic_DNA"/>
</dbReference>
<keyword evidence="1" id="KW-0472">Membrane</keyword>